<sequence length="108" mass="12957">MHHTIYTMKVISYSILYSLIVISYRTRTVIIKSIHHKVNEYITSIFLKSTNMYTVYIYHIIIYGRPKKKKKVKQILNVQYFPNLPSRENIKFYLKKAFSKVFTPPSFT</sequence>
<evidence type="ECO:0000313" key="3">
    <source>
        <dbReference type="Proteomes" id="UP000684084"/>
    </source>
</evidence>
<dbReference type="VEuPathDB" id="FungiDB:RhiirFUN_013219"/>
<name>A0A915ZT77_9GLOM</name>
<dbReference type="Proteomes" id="UP000684084">
    <property type="component" value="Unassembled WGS sequence"/>
</dbReference>
<proteinExistence type="predicted"/>
<organism evidence="2 3">
    <name type="scientific">Rhizophagus irregularis</name>
    <dbReference type="NCBI Taxonomy" id="588596"/>
    <lineage>
        <taxon>Eukaryota</taxon>
        <taxon>Fungi</taxon>
        <taxon>Fungi incertae sedis</taxon>
        <taxon>Mucoromycota</taxon>
        <taxon>Glomeromycotina</taxon>
        <taxon>Glomeromycetes</taxon>
        <taxon>Glomerales</taxon>
        <taxon>Glomeraceae</taxon>
        <taxon>Rhizophagus</taxon>
    </lineage>
</organism>
<gene>
    <name evidence="2" type="ORF">CHRIB12_LOCUS21044</name>
</gene>
<evidence type="ECO:0000313" key="2">
    <source>
        <dbReference type="EMBL" id="CAB5389411.1"/>
    </source>
</evidence>
<dbReference type="EMBL" id="CAGKOT010000065">
    <property type="protein sequence ID" value="CAB5389411.1"/>
    <property type="molecule type" value="Genomic_DNA"/>
</dbReference>
<keyword evidence="1" id="KW-0472">Membrane</keyword>
<reference evidence="2" key="1">
    <citation type="submission" date="2020-05" db="EMBL/GenBank/DDBJ databases">
        <authorList>
            <person name="Rincon C."/>
            <person name="Sanders R I."/>
            <person name="Robbins C."/>
            <person name="Chaturvedi A."/>
        </authorList>
    </citation>
    <scope>NUCLEOTIDE SEQUENCE</scope>
    <source>
        <strain evidence="2">CHB12</strain>
    </source>
</reference>
<comment type="caution">
    <text evidence="2">The sequence shown here is derived from an EMBL/GenBank/DDBJ whole genome shotgun (WGS) entry which is preliminary data.</text>
</comment>
<keyword evidence="1" id="KW-0812">Transmembrane</keyword>
<dbReference type="AlphaFoldDB" id="A0A915ZT77"/>
<protein>
    <submittedName>
        <fullName evidence="2">Uncharacterized protein</fullName>
    </submittedName>
</protein>
<accession>A0A915ZT77</accession>
<keyword evidence="1" id="KW-1133">Transmembrane helix</keyword>
<evidence type="ECO:0000256" key="1">
    <source>
        <dbReference type="SAM" id="Phobius"/>
    </source>
</evidence>
<feature type="transmembrane region" description="Helical" evidence="1">
    <location>
        <begin position="6"/>
        <end position="24"/>
    </location>
</feature>